<keyword evidence="8 11" id="KW-0560">Oxidoreductase</keyword>
<evidence type="ECO:0000256" key="2">
    <source>
        <dbReference type="ARBA" id="ARBA00022555"/>
    </source>
</evidence>
<evidence type="ECO:0000256" key="8">
    <source>
        <dbReference type="ARBA" id="ARBA00023002"/>
    </source>
</evidence>
<dbReference type="GO" id="GO:0000049">
    <property type="term" value="F:tRNA binding"/>
    <property type="evidence" value="ECO:0007669"/>
    <property type="project" value="UniProtKB-KW"/>
</dbReference>
<dbReference type="EMBL" id="LCAP01000004">
    <property type="protein sequence ID" value="KKR91594.1"/>
    <property type="molecule type" value="Genomic_DNA"/>
</dbReference>
<evidence type="ECO:0000256" key="13">
    <source>
        <dbReference type="PIRSR" id="PIRSR006621-2"/>
    </source>
</evidence>
<evidence type="ECO:0000256" key="1">
    <source>
        <dbReference type="ARBA" id="ARBA00002790"/>
    </source>
</evidence>
<keyword evidence="6" id="KW-0521">NADP</keyword>
<evidence type="ECO:0000256" key="12">
    <source>
        <dbReference type="PIRSR" id="PIRSR006621-1"/>
    </source>
</evidence>
<dbReference type="PATRIC" id="fig|1618635.3.peg.340"/>
<feature type="binding site" evidence="13">
    <location>
        <begin position="236"/>
        <end position="237"/>
    </location>
    <ligand>
        <name>FMN</name>
        <dbReference type="ChEBI" id="CHEBI:58210"/>
    </ligand>
</feature>
<name>A0A0G0US73_9BACT</name>
<dbReference type="Gene3D" id="1.10.1200.80">
    <property type="entry name" value="Putative flavin oxidoreducatase, domain 2"/>
    <property type="match status" value="1"/>
</dbReference>
<comment type="cofactor">
    <cofactor evidence="11 13">
        <name>FMN</name>
        <dbReference type="ChEBI" id="CHEBI:58210"/>
    </cofactor>
</comment>
<dbReference type="Gene3D" id="3.20.20.70">
    <property type="entry name" value="Aldolase class I"/>
    <property type="match status" value="1"/>
</dbReference>
<evidence type="ECO:0000256" key="7">
    <source>
        <dbReference type="ARBA" id="ARBA00022884"/>
    </source>
</evidence>
<keyword evidence="2" id="KW-0820">tRNA-binding</keyword>
<dbReference type="Pfam" id="PF01207">
    <property type="entry name" value="Dus"/>
    <property type="match status" value="2"/>
</dbReference>
<comment type="catalytic activity">
    <reaction evidence="9">
        <text>a 5,6-dihydrouridine in tRNA + NADP(+) = a uridine in tRNA + NADPH + H(+)</text>
        <dbReference type="Rhea" id="RHEA:23624"/>
        <dbReference type="Rhea" id="RHEA-COMP:13339"/>
        <dbReference type="Rhea" id="RHEA-COMP:13887"/>
        <dbReference type="ChEBI" id="CHEBI:15378"/>
        <dbReference type="ChEBI" id="CHEBI:57783"/>
        <dbReference type="ChEBI" id="CHEBI:58349"/>
        <dbReference type="ChEBI" id="CHEBI:65315"/>
        <dbReference type="ChEBI" id="CHEBI:74443"/>
    </reaction>
</comment>
<feature type="binding site" evidence="13">
    <location>
        <position position="181"/>
    </location>
    <ligand>
        <name>FMN</name>
        <dbReference type="ChEBI" id="CHEBI:58210"/>
    </ligand>
</feature>
<sequence length="332" mass="36853">MAGVTDKAFRRICKEQGADVIYTEFASVDALLHGNDQTREMISCTDFERPVVVQLFGNEPKKFVRACKIVESMGFDGIDINFGCPAYKVIKNGGGVACMRNPALVREIVQAACEAVDIPISIKIRASINARITEQERLMDKSSAFQSAPLLDKEGVGGGNITALDIVKSIQDLPVAAVMIHARSYEQAFDGVPDLEMVKAIRPYVKGVLLANGGIHTPEDAKRTLDETGADGVGIARGAWGSPWMFRLIKDYMATGKYSMPDWDQKKEIILRHARLALETKGDHGLIEMRKHLSHYMRGFSHASDMRQQLVSATSYKEIEDILYNRLFVNDR</sequence>
<feature type="domain" description="DUS-like FMN-binding" evidence="14">
    <location>
        <begin position="1"/>
        <end position="133"/>
    </location>
</feature>
<keyword evidence="7" id="KW-0694">RNA-binding</keyword>
<dbReference type="CDD" id="cd02801">
    <property type="entry name" value="DUS_like_FMN"/>
    <property type="match status" value="1"/>
</dbReference>
<dbReference type="SUPFAM" id="SSF51395">
    <property type="entry name" value="FMN-linked oxidoreductases"/>
    <property type="match status" value="1"/>
</dbReference>
<keyword evidence="4 11" id="KW-0288">FMN</keyword>
<accession>A0A0G0US73</accession>
<feature type="binding site" evidence="13">
    <location>
        <position position="123"/>
    </location>
    <ligand>
        <name>FMN</name>
        <dbReference type="ChEBI" id="CHEBI:58210"/>
    </ligand>
</feature>
<evidence type="ECO:0000259" key="14">
    <source>
        <dbReference type="Pfam" id="PF01207"/>
    </source>
</evidence>
<comment type="similarity">
    <text evidence="11">Belongs to the dus family.</text>
</comment>
<organism evidence="15 16">
    <name type="scientific">Candidatus Falkowbacteria bacterium GW2011_GWA2_41_14</name>
    <dbReference type="NCBI Taxonomy" id="1618635"/>
    <lineage>
        <taxon>Bacteria</taxon>
        <taxon>Candidatus Falkowiibacteriota</taxon>
    </lineage>
</organism>
<evidence type="ECO:0000313" key="15">
    <source>
        <dbReference type="EMBL" id="KKR91594.1"/>
    </source>
</evidence>
<reference evidence="15 16" key="1">
    <citation type="journal article" date="2015" name="Nature">
        <title>rRNA introns, odd ribosomes, and small enigmatic genomes across a large radiation of phyla.</title>
        <authorList>
            <person name="Brown C.T."/>
            <person name="Hug L.A."/>
            <person name="Thomas B.C."/>
            <person name="Sharon I."/>
            <person name="Castelle C.J."/>
            <person name="Singh A."/>
            <person name="Wilkins M.J."/>
            <person name="Williams K.H."/>
            <person name="Banfield J.F."/>
        </authorList>
    </citation>
    <scope>NUCLEOTIDE SEQUENCE [LARGE SCALE GENOMIC DNA]</scope>
</reference>
<protein>
    <recommendedName>
        <fullName evidence="11">tRNA-dihydrouridine synthase</fullName>
        <ecNumber evidence="11">1.3.1.-</ecNumber>
    </recommendedName>
</protein>
<dbReference type="InterPro" id="IPR024036">
    <property type="entry name" value="tRNA-dHydroUridine_Synthase_C"/>
</dbReference>
<dbReference type="InterPro" id="IPR001269">
    <property type="entry name" value="DUS_fam"/>
</dbReference>
<evidence type="ECO:0000256" key="6">
    <source>
        <dbReference type="ARBA" id="ARBA00022857"/>
    </source>
</evidence>
<dbReference type="InterPro" id="IPR035587">
    <property type="entry name" value="DUS-like_FMN-bd"/>
</dbReference>
<keyword evidence="13" id="KW-0547">Nucleotide-binding</keyword>
<dbReference type="GO" id="GO:0050660">
    <property type="term" value="F:flavin adenine dinucleotide binding"/>
    <property type="evidence" value="ECO:0007669"/>
    <property type="project" value="InterPro"/>
</dbReference>
<feature type="domain" description="DUS-like FMN-binding" evidence="14">
    <location>
        <begin position="160"/>
        <end position="318"/>
    </location>
</feature>
<evidence type="ECO:0000313" key="16">
    <source>
        <dbReference type="Proteomes" id="UP000034190"/>
    </source>
</evidence>
<feature type="binding site" evidence="13">
    <location>
        <begin position="212"/>
        <end position="214"/>
    </location>
    <ligand>
        <name>FMN</name>
        <dbReference type="ChEBI" id="CHEBI:58210"/>
    </ligand>
</feature>
<keyword evidence="3 11" id="KW-0285">Flavoprotein</keyword>
<evidence type="ECO:0000256" key="4">
    <source>
        <dbReference type="ARBA" id="ARBA00022643"/>
    </source>
</evidence>
<evidence type="ECO:0000256" key="10">
    <source>
        <dbReference type="ARBA" id="ARBA00048802"/>
    </source>
</evidence>
<dbReference type="PANTHER" id="PTHR45846:SF1">
    <property type="entry name" value="TRNA-DIHYDROURIDINE(47) SYNTHASE [NAD(P)(+)]-LIKE"/>
    <property type="match status" value="1"/>
</dbReference>
<gene>
    <name evidence="15" type="ORF">UU43_C0004G0042</name>
</gene>
<comment type="catalytic activity">
    <reaction evidence="10">
        <text>a 5,6-dihydrouridine in tRNA + NAD(+) = a uridine in tRNA + NADH + H(+)</text>
        <dbReference type="Rhea" id="RHEA:54452"/>
        <dbReference type="Rhea" id="RHEA-COMP:13339"/>
        <dbReference type="Rhea" id="RHEA-COMP:13887"/>
        <dbReference type="ChEBI" id="CHEBI:15378"/>
        <dbReference type="ChEBI" id="CHEBI:57540"/>
        <dbReference type="ChEBI" id="CHEBI:57945"/>
        <dbReference type="ChEBI" id="CHEBI:65315"/>
        <dbReference type="ChEBI" id="CHEBI:74443"/>
    </reaction>
</comment>
<dbReference type="Proteomes" id="UP000034190">
    <property type="component" value="Unassembled WGS sequence"/>
</dbReference>
<comment type="caution">
    <text evidence="15">The sequence shown here is derived from an EMBL/GenBank/DDBJ whole genome shotgun (WGS) entry which is preliminary data.</text>
</comment>
<evidence type="ECO:0000256" key="5">
    <source>
        <dbReference type="ARBA" id="ARBA00022694"/>
    </source>
</evidence>
<feature type="binding site" evidence="13">
    <location>
        <position position="54"/>
    </location>
    <ligand>
        <name>FMN</name>
        <dbReference type="ChEBI" id="CHEBI:58210"/>
    </ligand>
</feature>
<keyword evidence="5 11" id="KW-0819">tRNA processing</keyword>
<evidence type="ECO:0000256" key="9">
    <source>
        <dbReference type="ARBA" id="ARBA00048205"/>
    </source>
</evidence>
<dbReference type="PANTHER" id="PTHR45846">
    <property type="entry name" value="TRNA-DIHYDROURIDINE(47) SYNTHASE [NAD(P)(+)]-LIKE"/>
    <property type="match status" value="1"/>
</dbReference>
<evidence type="ECO:0000256" key="3">
    <source>
        <dbReference type="ARBA" id="ARBA00022630"/>
    </source>
</evidence>
<proteinExistence type="inferred from homology"/>
<dbReference type="GO" id="GO:0017150">
    <property type="term" value="F:tRNA dihydrouridine synthase activity"/>
    <property type="evidence" value="ECO:0007669"/>
    <property type="project" value="InterPro"/>
</dbReference>
<dbReference type="EC" id="1.3.1.-" evidence="11"/>
<comment type="function">
    <text evidence="1 11">Catalyzes the synthesis of 5,6-dihydrouridine (D), a modified base found in the D-loop of most tRNAs, via the reduction of the C5-C6 double bond in target uridines.</text>
</comment>
<dbReference type="PIRSF" id="PIRSF006621">
    <property type="entry name" value="Dus"/>
    <property type="match status" value="1"/>
</dbReference>
<evidence type="ECO:0000256" key="11">
    <source>
        <dbReference type="PIRNR" id="PIRNR006621"/>
    </source>
</evidence>
<dbReference type="InterPro" id="IPR013785">
    <property type="entry name" value="Aldolase_TIM"/>
</dbReference>
<feature type="active site" description="Proton donor" evidence="12">
    <location>
        <position position="84"/>
    </location>
</feature>
<dbReference type="AlphaFoldDB" id="A0A0G0US73"/>